<dbReference type="EMBL" id="QEWV01000007">
    <property type="protein sequence ID" value="PWD90810.1"/>
    <property type="molecule type" value="Genomic_DNA"/>
</dbReference>
<dbReference type="OrthoDB" id="9768354at2"/>
<dbReference type="InterPro" id="IPR038475">
    <property type="entry name" value="RecG_C_sf"/>
</dbReference>
<reference evidence="4 5" key="2">
    <citation type="submission" date="2018-05" db="EMBL/GenBank/DDBJ databases">
        <title>Ignatzschineria dubaiensis sp. nov., isolated from necrotic foot tissues of dromedaries (Camelus dromedarius) and associated maggots in Dubai, United Arab Emirates.</title>
        <authorList>
            <person name="Tsang C.C."/>
            <person name="Tang J.Y.M."/>
            <person name="Fong J.Y.H."/>
            <person name="Kinne J."/>
            <person name="Lee H.H."/>
            <person name="Joseph M."/>
            <person name="Jose S."/>
            <person name="Schuster R.K."/>
            <person name="Tang Y."/>
            <person name="Sivakumar S."/>
            <person name="Chen J.H.K."/>
            <person name="Teng J.L.L."/>
            <person name="Lau S.K.P."/>
            <person name="Wernery U."/>
            <person name="Woo P.C.Y."/>
        </authorList>
    </citation>
    <scope>NUCLEOTIDE SEQUENCE [LARGE SCALE GENOMIC DNA]</scope>
    <source>
        <strain evidence="4">UAE-HKU57</strain>
        <strain evidence="5">UAE-HKU58</strain>
    </source>
</reference>
<evidence type="ECO:0000313" key="3">
    <source>
        <dbReference type="EMBL" id="PWD90810.1"/>
    </source>
</evidence>
<keyword evidence="5" id="KW-1185">Reference proteome</keyword>
<protein>
    <submittedName>
        <fullName evidence="2">AAA family ATPase</fullName>
    </submittedName>
</protein>
<sequence>MNWIIQKMDQLIISGLDDLQEDIDIECKLASGKDGKGRIPNSLWETYSAFANTNGGIIVLGVKELSSGQFELQGIDNINQLRADFFNTINNSSKVNKNILSDRYVREAEIEGKQLLFIAVPRASRRQQPIYLNNNPLNNTYIRQNEGDYKLDDDSVKRMLAEQVDIRDDQILVHYGIEDLAMESLQSYRQRYSNLKPHAELNDLDNIEFLRRIGAYGINRETGEHGLTRAGLLMFGMHHVINDVFPNYMVDYQERPRAKTEARWVDRVVPDGSWSGNLYDFYRKVYTKLVQDLKIPFELKDGVRQEDTPIHIALREALVNCIVHADYTDRASVLIVKRPDMFGFRNPGLMRVPLKVALQGGESDCRNRKLHQMFRLINVGEQAGSGIPKILSGWQSQHWLPPYLREKREPNNQTLLELTMIDLFPQETMQRLAVQFGSKFKLLNEEERVALAIAKIEGVVTHTRLQAISTSHSVDISRNLQHLVKEGFLNSTGGRGAVYTLSGTEVLKPEDVFDNTHRLSTVINEGSSVINEQSTVINEGSSVTNEDSSVINGRDDLGKSNQVRDAYGRFCSDKLELPIIDNIDKLTVEYKMHLYEMAGEARNKQRLARSIMENLILQLCEDQFITLVSLAKILKRKPESLRRSYLTKLIKDQRLSLAFPATPTHERQAYRSNLNLLTRSEN</sequence>
<dbReference type="Gene3D" id="3.30.565.60">
    <property type="match status" value="1"/>
</dbReference>
<dbReference type="Pfam" id="PF04326">
    <property type="entry name" value="SLFN_AlbA_2"/>
    <property type="match status" value="1"/>
</dbReference>
<dbReference type="EMBL" id="QEWW01000006">
    <property type="protein sequence ID" value="PWD84036.1"/>
    <property type="molecule type" value="Genomic_DNA"/>
</dbReference>
<gene>
    <name evidence="2" type="ORF">DC077_08380</name>
    <name evidence="3" type="ORF">DC078_07790</name>
</gene>
<feature type="domain" description="Schlafen AlbA-2" evidence="1">
    <location>
        <begin position="21"/>
        <end position="151"/>
    </location>
</feature>
<dbReference type="Pfam" id="PF13749">
    <property type="entry name" value="HATPase_c_4"/>
    <property type="match status" value="1"/>
</dbReference>
<comment type="caution">
    <text evidence="2">The sequence shown here is derived from an EMBL/GenBank/DDBJ whole genome shotgun (WGS) entry which is preliminary data.</text>
</comment>
<dbReference type="InterPro" id="IPR038461">
    <property type="entry name" value="Schlafen_AlbA_2_dom_sf"/>
</dbReference>
<organism evidence="2 4">
    <name type="scientific">Ignatzschineria cameli</name>
    <dbReference type="NCBI Taxonomy" id="2182793"/>
    <lineage>
        <taxon>Bacteria</taxon>
        <taxon>Pseudomonadati</taxon>
        <taxon>Pseudomonadota</taxon>
        <taxon>Gammaproteobacteria</taxon>
        <taxon>Cardiobacteriales</taxon>
        <taxon>Ignatzschineriaceae</taxon>
        <taxon>Ignatzschineria</taxon>
    </lineage>
</organism>
<accession>A0A2U2ALM5</accession>
<dbReference type="Gene3D" id="3.30.950.30">
    <property type="entry name" value="Schlafen, AAA domain"/>
    <property type="match status" value="1"/>
</dbReference>
<proteinExistence type="predicted"/>
<dbReference type="PANTHER" id="PTHR30595">
    <property type="entry name" value="GLPR-RELATED TRANSCRIPTIONAL REPRESSOR"/>
    <property type="match status" value="1"/>
</dbReference>
<name>A0A2U2ALM5_9GAMM</name>
<evidence type="ECO:0000259" key="1">
    <source>
        <dbReference type="Pfam" id="PF04326"/>
    </source>
</evidence>
<dbReference type="AlphaFoldDB" id="A0A2U2ALM5"/>
<evidence type="ECO:0000313" key="4">
    <source>
        <dbReference type="Proteomes" id="UP000245059"/>
    </source>
</evidence>
<dbReference type="InterPro" id="IPR007421">
    <property type="entry name" value="Schlafen_AlbA_2_dom"/>
</dbReference>
<dbReference type="Proteomes" id="UP000245217">
    <property type="component" value="Unassembled WGS sequence"/>
</dbReference>
<dbReference type="RefSeq" id="WP_109202051.1">
    <property type="nucleotide sequence ID" value="NZ_QEWV01000007.1"/>
</dbReference>
<evidence type="ECO:0000313" key="2">
    <source>
        <dbReference type="EMBL" id="PWD84036.1"/>
    </source>
</evidence>
<dbReference type="PANTHER" id="PTHR30595:SF6">
    <property type="entry name" value="SCHLAFEN ALBA-2 DOMAIN-CONTAINING PROTEIN"/>
    <property type="match status" value="1"/>
</dbReference>
<dbReference type="Proteomes" id="UP000245059">
    <property type="component" value="Unassembled WGS sequence"/>
</dbReference>
<reference evidence="2" key="1">
    <citation type="journal article" date="2018" name="Genome Announc.">
        <title>Ignatzschineria cameli sp. nov., isolated from necrotic foot tissue of dromedaries (Camelus dromedarius) and associated maggots (Wohlfahrtia species) in Dubai.</title>
        <authorList>
            <person name="Tsang C.C."/>
            <person name="Tang J.Y."/>
            <person name="Fong J.Y."/>
            <person name="Kinne J."/>
            <person name="Lee H.H."/>
            <person name="Joseph M."/>
            <person name="Jose S."/>
            <person name="Schuster R.K."/>
            <person name="Tang Y."/>
            <person name="Sivakumar S."/>
            <person name="Chen J.H."/>
            <person name="Teng J.L."/>
            <person name="Lau S.K."/>
            <person name="Wernery U."/>
            <person name="Woo P.C."/>
        </authorList>
    </citation>
    <scope>NUCLEOTIDE SEQUENCE</scope>
    <source>
        <strain evidence="2">UAE-HKU57</strain>
        <strain evidence="3">UAE-HKU58</strain>
    </source>
</reference>
<evidence type="ECO:0000313" key="5">
    <source>
        <dbReference type="Proteomes" id="UP000245217"/>
    </source>
</evidence>